<evidence type="ECO:0008006" key="3">
    <source>
        <dbReference type="Google" id="ProtNLM"/>
    </source>
</evidence>
<organism evidence="1 2">
    <name type="scientific">Flammeovirga pacifica</name>
    <dbReference type="NCBI Taxonomy" id="915059"/>
    <lineage>
        <taxon>Bacteria</taxon>
        <taxon>Pseudomonadati</taxon>
        <taxon>Bacteroidota</taxon>
        <taxon>Cytophagia</taxon>
        <taxon>Cytophagales</taxon>
        <taxon>Flammeovirgaceae</taxon>
        <taxon>Flammeovirga</taxon>
    </lineage>
</organism>
<dbReference type="AlphaFoldDB" id="A0A1S1Z271"/>
<evidence type="ECO:0000313" key="2">
    <source>
        <dbReference type="Proteomes" id="UP000179797"/>
    </source>
</evidence>
<evidence type="ECO:0000313" key="1">
    <source>
        <dbReference type="EMBL" id="OHX67341.1"/>
    </source>
</evidence>
<dbReference type="EMBL" id="JRYR02000001">
    <property type="protein sequence ID" value="OHX67341.1"/>
    <property type="molecule type" value="Genomic_DNA"/>
</dbReference>
<comment type="caution">
    <text evidence="1">The sequence shown here is derived from an EMBL/GenBank/DDBJ whole genome shotgun (WGS) entry which is preliminary data.</text>
</comment>
<keyword evidence="2" id="KW-1185">Reference proteome</keyword>
<dbReference type="OrthoDB" id="979909at2"/>
<gene>
    <name evidence="1" type="ORF">NH26_13795</name>
</gene>
<protein>
    <recommendedName>
        <fullName evidence="3">HPt domain-containing protein</fullName>
    </recommendedName>
</protein>
<proteinExistence type="predicted"/>
<dbReference type="SUPFAM" id="SSF47226">
    <property type="entry name" value="Histidine-containing phosphotransfer domain, HPT domain"/>
    <property type="match status" value="1"/>
</dbReference>
<dbReference type="Proteomes" id="UP000179797">
    <property type="component" value="Unassembled WGS sequence"/>
</dbReference>
<accession>A0A1S1Z271</accession>
<name>A0A1S1Z271_FLAPC</name>
<dbReference type="GO" id="GO:0000160">
    <property type="term" value="P:phosphorelay signal transduction system"/>
    <property type="evidence" value="ECO:0007669"/>
    <property type="project" value="InterPro"/>
</dbReference>
<dbReference type="RefSeq" id="WP_044225967.1">
    <property type="nucleotide sequence ID" value="NZ_JRYR02000001.1"/>
</dbReference>
<dbReference type="InterPro" id="IPR036641">
    <property type="entry name" value="HPT_dom_sf"/>
</dbReference>
<sequence length="121" mass="13926">MAISTYPMDFSFTDTLFEGDKEGYIDFLSISIDEFETDFPKLKLALEDKDSDLFSAVKHKFSTRLHTFNLDTLEKFMSEVGANYKEDVNSVDPVMAWAELERHLKSILDTLNIKLSEIKNS</sequence>
<reference evidence="1 2" key="1">
    <citation type="journal article" date="2012" name="Int. J. Syst. Evol. Microbiol.">
        <title>Flammeovirga pacifica sp. nov., isolated from deep-sea sediment.</title>
        <authorList>
            <person name="Xu H."/>
            <person name="Fu Y."/>
            <person name="Yang N."/>
            <person name="Ding Z."/>
            <person name="Lai Q."/>
            <person name="Zeng R."/>
        </authorList>
    </citation>
    <scope>NUCLEOTIDE SEQUENCE [LARGE SCALE GENOMIC DNA]</scope>
    <source>
        <strain evidence="2">DSM 24597 / LMG 26175 / WPAGA1</strain>
    </source>
</reference>